<evidence type="ECO:0000313" key="2">
    <source>
        <dbReference type="EMBL" id="KAL3678428.1"/>
    </source>
</evidence>
<feature type="compositionally biased region" description="Basic residues" evidence="1">
    <location>
        <begin position="566"/>
        <end position="575"/>
    </location>
</feature>
<sequence>MLRLTAIVIGKGQININRTLLRGGQPDRQERHQTHRTGAGEVRTTPSTVGGGRPPTHRGRSSGGGSSEGGRPRVSSGAASGGSGQTSIPVSVPASRPSTFAPATAGRGSGPSGEGPSIPTLGPLDVSQMFEAGADVAAFTRTQMQKWVERVLERGLEQFAAQYGLGRGISPAPSGGGASTDRVDDTRRRRSRSSHEDDHDTRDRRRSRRSPDVDREHRPQSVPLVSLQLDTYGHTEGDSMRVLAGMNREVCRLYLTDDTTWAEVPENQRLAIATRLAAKYGPVSVQYQNAERRVEIRREKNVMVTNPFGHQGFAGFRARFKKAFGVYPLPKHTAFARAHGIKRVFEFMKNGRDIPDADEAAGEDGAADDDFAAAAAAGAAAAAAAGTGDGVDDDALSDFSEGLGGAELEEDELGLSPQQEQHAESGGDDEDDTDTSPDRYQIRPALCEPVQPTVLASQRLARLVVEAPQLPATSTVVPAPPAPRTLVPAPPAPRTVVPRPSVRGTVVPSASVARTDAPQPSAAQTPLPARSVVPEFSAARTVVTQPSVRQTLAHTQPASTQGTEGRKKKSKKTRT</sequence>
<feature type="compositionally biased region" description="Polar residues" evidence="1">
    <location>
        <begin position="542"/>
        <end position="563"/>
    </location>
</feature>
<evidence type="ECO:0008006" key="4">
    <source>
        <dbReference type="Google" id="ProtNLM"/>
    </source>
</evidence>
<feature type="region of interest" description="Disordered" evidence="1">
    <location>
        <begin position="166"/>
        <end position="230"/>
    </location>
</feature>
<proteinExistence type="predicted"/>
<feature type="region of interest" description="Disordered" evidence="1">
    <location>
        <begin position="20"/>
        <end position="124"/>
    </location>
</feature>
<feature type="compositionally biased region" description="Basic and acidic residues" evidence="1">
    <location>
        <begin position="181"/>
        <end position="219"/>
    </location>
</feature>
<gene>
    <name evidence="2" type="ORF">R1sor_021384</name>
</gene>
<dbReference type="AlphaFoldDB" id="A0ABD3GHN8"/>
<feature type="compositionally biased region" description="Acidic residues" evidence="1">
    <location>
        <begin position="426"/>
        <end position="435"/>
    </location>
</feature>
<dbReference type="Proteomes" id="UP001633002">
    <property type="component" value="Unassembled WGS sequence"/>
</dbReference>
<keyword evidence="3" id="KW-1185">Reference proteome</keyword>
<feature type="region of interest" description="Disordered" evidence="1">
    <location>
        <begin position="409"/>
        <end position="439"/>
    </location>
</feature>
<reference evidence="2 3" key="1">
    <citation type="submission" date="2024-09" db="EMBL/GenBank/DDBJ databases">
        <title>Chromosome-scale assembly of Riccia sorocarpa.</title>
        <authorList>
            <person name="Paukszto L."/>
        </authorList>
    </citation>
    <scope>NUCLEOTIDE SEQUENCE [LARGE SCALE GENOMIC DNA]</scope>
    <source>
        <strain evidence="2">LP-2024</strain>
        <tissue evidence="2">Aerial parts of the thallus</tissue>
    </source>
</reference>
<comment type="caution">
    <text evidence="2">The sequence shown here is derived from an EMBL/GenBank/DDBJ whole genome shotgun (WGS) entry which is preliminary data.</text>
</comment>
<dbReference type="EMBL" id="JBJQOH010000007">
    <property type="protein sequence ID" value="KAL3678428.1"/>
    <property type="molecule type" value="Genomic_DNA"/>
</dbReference>
<evidence type="ECO:0000256" key="1">
    <source>
        <dbReference type="SAM" id="MobiDB-lite"/>
    </source>
</evidence>
<name>A0ABD3GHN8_9MARC</name>
<accession>A0ABD3GHN8</accession>
<protein>
    <recommendedName>
        <fullName evidence="4">Transposase</fullName>
    </recommendedName>
</protein>
<feature type="compositionally biased region" description="Pro residues" evidence="1">
    <location>
        <begin position="481"/>
        <end position="493"/>
    </location>
</feature>
<organism evidence="2 3">
    <name type="scientific">Riccia sorocarpa</name>
    <dbReference type="NCBI Taxonomy" id="122646"/>
    <lineage>
        <taxon>Eukaryota</taxon>
        <taxon>Viridiplantae</taxon>
        <taxon>Streptophyta</taxon>
        <taxon>Embryophyta</taxon>
        <taxon>Marchantiophyta</taxon>
        <taxon>Marchantiopsida</taxon>
        <taxon>Marchantiidae</taxon>
        <taxon>Marchantiales</taxon>
        <taxon>Ricciaceae</taxon>
        <taxon>Riccia</taxon>
    </lineage>
</organism>
<evidence type="ECO:0000313" key="3">
    <source>
        <dbReference type="Proteomes" id="UP001633002"/>
    </source>
</evidence>
<feature type="region of interest" description="Disordered" evidence="1">
    <location>
        <begin position="481"/>
        <end position="575"/>
    </location>
</feature>
<feature type="compositionally biased region" description="Low complexity" evidence="1">
    <location>
        <begin position="494"/>
        <end position="509"/>
    </location>
</feature>